<keyword evidence="1" id="KW-1133">Transmembrane helix</keyword>
<dbReference type="KEGG" id="aio:EXH44_07330"/>
<keyword evidence="1" id="KW-0472">Membrane</keyword>
<dbReference type="AlphaFoldDB" id="A0A4P7CL10"/>
<sequence length="79" mass="9157">MKISQQISQEVRWALWLTLFYILGWTGFAYFSPTGRGILGFPIWFELACIYLPILFTLAIAMVVKCCFREIDLEGKDES</sequence>
<evidence type="ECO:0000313" key="3">
    <source>
        <dbReference type="Proteomes" id="UP000294444"/>
    </source>
</evidence>
<evidence type="ECO:0000313" key="2">
    <source>
        <dbReference type="EMBL" id="QBQ64047.1"/>
    </source>
</evidence>
<dbReference type="Proteomes" id="UP000294444">
    <property type="component" value="Chromosome"/>
</dbReference>
<accession>A0A4P7CL10</accession>
<evidence type="ECO:0000256" key="1">
    <source>
        <dbReference type="SAM" id="Phobius"/>
    </source>
</evidence>
<gene>
    <name evidence="2" type="ORF">EXH44_07330</name>
</gene>
<name>A0A4P7CL10_9PAST</name>
<dbReference type="EMBL" id="CP038145">
    <property type="protein sequence ID" value="QBQ64047.1"/>
    <property type="molecule type" value="Genomic_DNA"/>
</dbReference>
<dbReference type="RefSeq" id="WP_162856894.1">
    <property type="nucleotide sequence ID" value="NZ_CP038145.1"/>
</dbReference>
<keyword evidence="3" id="KW-1185">Reference proteome</keyword>
<protein>
    <submittedName>
        <fullName evidence="2">DUF997 family protein</fullName>
    </submittedName>
</protein>
<dbReference type="PANTHER" id="PTHR39174:SF1">
    <property type="entry name" value="INNER MEMBRANE PROTEIN"/>
    <property type="match status" value="1"/>
</dbReference>
<dbReference type="PANTHER" id="PTHR39174">
    <property type="entry name" value="INNER MEMBRANE PROTEIN-RELATED"/>
    <property type="match status" value="1"/>
</dbReference>
<feature type="transmembrane region" description="Helical" evidence="1">
    <location>
        <begin position="12"/>
        <end position="31"/>
    </location>
</feature>
<dbReference type="Pfam" id="PF06196">
    <property type="entry name" value="DUF997"/>
    <property type="match status" value="1"/>
</dbReference>
<dbReference type="InterPro" id="IPR010398">
    <property type="entry name" value="DUF997"/>
</dbReference>
<organism evidence="2 3">
    <name type="scientific">Actinobacillus indolicus</name>
    <dbReference type="NCBI Taxonomy" id="51049"/>
    <lineage>
        <taxon>Bacteria</taxon>
        <taxon>Pseudomonadati</taxon>
        <taxon>Pseudomonadota</taxon>
        <taxon>Gammaproteobacteria</taxon>
        <taxon>Pasteurellales</taxon>
        <taxon>Pasteurellaceae</taxon>
        <taxon>Actinobacillus</taxon>
    </lineage>
</organism>
<proteinExistence type="predicted"/>
<keyword evidence="1" id="KW-0812">Transmembrane</keyword>
<feature type="transmembrane region" description="Helical" evidence="1">
    <location>
        <begin position="43"/>
        <end position="64"/>
    </location>
</feature>
<reference evidence="2 3" key="1">
    <citation type="submission" date="2019-03" db="EMBL/GenBank/DDBJ databases">
        <authorList>
            <person name="Che Y."/>
            <person name="Zhou L."/>
        </authorList>
    </citation>
    <scope>NUCLEOTIDE SEQUENCE [LARGE SCALE GENOMIC DNA]</scope>
    <source>
        <strain evidence="2 3">AIFJ1607</strain>
    </source>
</reference>